<evidence type="ECO:0000256" key="1">
    <source>
        <dbReference type="SAM" id="MobiDB-lite"/>
    </source>
</evidence>
<dbReference type="EMBL" id="JAMQGP010000003">
    <property type="protein sequence ID" value="MCM2679641.1"/>
    <property type="molecule type" value="Genomic_DNA"/>
</dbReference>
<comment type="caution">
    <text evidence="2">The sequence shown here is derived from an EMBL/GenBank/DDBJ whole genome shotgun (WGS) entry which is preliminary data.</text>
</comment>
<name>A0AA41W6Q5_9GAMM</name>
<evidence type="ECO:0000313" key="2">
    <source>
        <dbReference type="EMBL" id="MCM2679641.1"/>
    </source>
</evidence>
<organism evidence="2 3">
    <name type="scientific">Echinimonas agarilytica</name>
    <dbReference type="NCBI Taxonomy" id="1215918"/>
    <lineage>
        <taxon>Bacteria</taxon>
        <taxon>Pseudomonadati</taxon>
        <taxon>Pseudomonadota</taxon>
        <taxon>Gammaproteobacteria</taxon>
        <taxon>Alteromonadales</taxon>
        <taxon>Echinimonadaceae</taxon>
        <taxon>Echinimonas</taxon>
    </lineage>
</organism>
<feature type="region of interest" description="Disordered" evidence="1">
    <location>
        <begin position="345"/>
        <end position="371"/>
    </location>
</feature>
<keyword evidence="3" id="KW-1185">Reference proteome</keyword>
<accession>A0AA41W6Q5</accession>
<feature type="compositionally biased region" description="Basic and acidic residues" evidence="1">
    <location>
        <begin position="345"/>
        <end position="354"/>
    </location>
</feature>
<gene>
    <name evidence="2" type="ORF">NAF29_08160</name>
</gene>
<dbReference type="RefSeq" id="WP_251261086.1">
    <property type="nucleotide sequence ID" value="NZ_JAMQGP010000003.1"/>
</dbReference>
<proteinExistence type="predicted"/>
<evidence type="ECO:0000313" key="3">
    <source>
        <dbReference type="Proteomes" id="UP001165393"/>
    </source>
</evidence>
<dbReference type="AlphaFoldDB" id="A0AA41W6Q5"/>
<dbReference type="Proteomes" id="UP001165393">
    <property type="component" value="Unassembled WGS sequence"/>
</dbReference>
<reference evidence="2 3" key="1">
    <citation type="journal article" date="2013" name="Antonie Van Leeuwenhoek">
        <title>Echinimonas agarilytica gen. nov., sp. nov., a new gammaproteobacterium isolated from the sea urchin Strongylocentrotus intermedius.</title>
        <authorList>
            <person name="Nedashkovskaya O.I."/>
            <person name="Stenkova A.M."/>
            <person name="Zhukova N.V."/>
            <person name="Van Trappen S."/>
            <person name="Lee J.S."/>
            <person name="Kim S.B."/>
        </authorList>
    </citation>
    <scope>NUCLEOTIDE SEQUENCE [LARGE SCALE GENOMIC DNA]</scope>
    <source>
        <strain evidence="2 3">KMM 6351</strain>
    </source>
</reference>
<protein>
    <submittedName>
        <fullName evidence="2">Uncharacterized protein</fullName>
    </submittedName>
</protein>
<sequence>MMLIDKKLLGLGAAIVVVGGLVVLLVGSEVEREQAELTSLDEKEFSSHPEVFVHVHKKENGHTSGNHIQDNTLSERINNLVELHGIDPGLIDDDYLRMIEAFEAGDEKEVDRMMMELLEKDIFQALRTMEKLESHNLEYNIELPYQVVAEHLQQYYTGPERMELLSSMDTSGSIQETGRYVFNDWAEENRGELLAWVRDNPSFNNSTLLYHFYKQEMAGDSAYEVVDYIKNLPEDDARRNQMLTNALSHWAVVKPEDIPQFYHTLEPGDARADNALEVYAVEYASKNDGFVAMEWANKVVDESRRTNAVISVGATFMLNDKEGFEDWLESADLGDLEQREQLLNEMSRRSDHLRQNTPTRPEDFEWQDGGS</sequence>